<accession>A0A847D174</accession>
<evidence type="ECO:0000313" key="2">
    <source>
        <dbReference type="EMBL" id="NLD25474.1"/>
    </source>
</evidence>
<evidence type="ECO:0000313" key="3">
    <source>
        <dbReference type="Proteomes" id="UP000545876"/>
    </source>
</evidence>
<dbReference type="InterPro" id="IPR003709">
    <property type="entry name" value="VanY-like_core_dom"/>
</dbReference>
<dbReference type="Proteomes" id="UP000545876">
    <property type="component" value="Unassembled WGS sequence"/>
</dbReference>
<gene>
    <name evidence="2" type="ORF">GX656_02435</name>
</gene>
<dbReference type="Gene3D" id="3.30.1380.10">
    <property type="match status" value="1"/>
</dbReference>
<dbReference type="GO" id="GO:0008233">
    <property type="term" value="F:peptidase activity"/>
    <property type="evidence" value="ECO:0007669"/>
    <property type="project" value="InterPro"/>
</dbReference>
<dbReference type="CDD" id="cd14852">
    <property type="entry name" value="LD-carboxypeptidase"/>
    <property type="match status" value="1"/>
</dbReference>
<organism evidence="2 3">
    <name type="scientific">Candidatus Dojkabacteria bacterium</name>
    <dbReference type="NCBI Taxonomy" id="2099670"/>
    <lineage>
        <taxon>Bacteria</taxon>
        <taxon>Candidatus Dojkabacteria</taxon>
    </lineage>
</organism>
<feature type="domain" description="D-alanyl-D-alanine carboxypeptidase-like core" evidence="1">
    <location>
        <begin position="123"/>
        <end position="252"/>
    </location>
</feature>
<dbReference type="Pfam" id="PF02557">
    <property type="entry name" value="VanY"/>
    <property type="match status" value="1"/>
</dbReference>
<dbReference type="AlphaFoldDB" id="A0A847D174"/>
<dbReference type="GO" id="GO:0006508">
    <property type="term" value="P:proteolysis"/>
    <property type="evidence" value="ECO:0007669"/>
    <property type="project" value="InterPro"/>
</dbReference>
<name>A0A847D174_9BACT</name>
<dbReference type="InterPro" id="IPR058193">
    <property type="entry name" value="VanY/YodJ_core_dom"/>
</dbReference>
<proteinExistence type="predicted"/>
<dbReference type="EMBL" id="JAAZBX010000007">
    <property type="protein sequence ID" value="NLD25474.1"/>
    <property type="molecule type" value="Genomic_DNA"/>
</dbReference>
<dbReference type="PANTHER" id="PTHR34385:SF1">
    <property type="entry name" value="PEPTIDOGLYCAN L-ALANYL-D-GLUTAMATE ENDOPEPTIDASE CWLK"/>
    <property type="match status" value="1"/>
</dbReference>
<reference evidence="2 3" key="1">
    <citation type="journal article" date="2020" name="Biotechnol. Biofuels">
        <title>New insights from the biogas microbiome by comprehensive genome-resolved metagenomics of nearly 1600 species originating from multiple anaerobic digesters.</title>
        <authorList>
            <person name="Campanaro S."/>
            <person name="Treu L."/>
            <person name="Rodriguez-R L.M."/>
            <person name="Kovalovszki A."/>
            <person name="Ziels R.M."/>
            <person name="Maus I."/>
            <person name="Zhu X."/>
            <person name="Kougias P.G."/>
            <person name="Basile A."/>
            <person name="Luo G."/>
            <person name="Schluter A."/>
            <person name="Konstantinidis K.T."/>
            <person name="Angelidaki I."/>
        </authorList>
    </citation>
    <scope>NUCLEOTIDE SEQUENCE [LARGE SCALE GENOMIC DNA]</scope>
    <source>
        <strain evidence="2">AS06rmzACSIP_65</strain>
    </source>
</reference>
<evidence type="ECO:0000259" key="1">
    <source>
        <dbReference type="Pfam" id="PF02557"/>
    </source>
</evidence>
<dbReference type="SUPFAM" id="SSF55166">
    <property type="entry name" value="Hedgehog/DD-peptidase"/>
    <property type="match status" value="1"/>
</dbReference>
<dbReference type="InterPro" id="IPR009045">
    <property type="entry name" value="Zn_M74/Hedgehog-like"/>
</dbReference>
<dbReference type="InterPro" id="IPR052179">
    <property type="entry name" value="DD-CPase-like"/>
</dbReference>
<comment type="caution">
    <text evidence="2">The sequence shown here is derived from an EMBL/GenBank/DDBJ whole genome shotgun (WGS) entry which is preliminary data.</text>
</comment>
<protein>
    <submittedName>
        <fullName evidence="2">M15 family metallopeptidase</fullName>
    </submittedName>
</protein>
<dbReference type="PANTHER" id="PTHR34385">
    <property type="entry name" value="D-ALANYL-D-ALANINE CARBOXYPEPTIDASE"/>
    <property type="match status" value="1"/>
</dbReference>
<sequence>MSEFWVKMITFLMSLTLSVSTYSPMGKLVNPDEKGILFRGEVKERLINENSGIKALTTPNIVSNNTIIGSKWWIYPEEIKLTKRSGNDLLVLVNKEYRLPETFIPIDLVKASQSGIRRGESYYLRSILINDLRDLVNQASNDGVDLSIRSGYRSYADQLYTYNFWLKANGNIEDEADKVSARAGHSQHQLGTAIDFSSAEIQDGLGGQFSGTLAAKWLEQNAWKYGFVLAFPKGYENTTGFSYESWHYRYIGIANALNVINSGKILEVYLREIN</sequence>